<dbReference type="Pfam" id="PF07731">
    <property type="entry name" value="Cu-oxidase_2"/>
    <property type="match status" value="1"/>
</dbReference>
<gene>
    <name evidence="12" type="ORF">ABW22_11395</name>
</gene>
<dbReference type="InterPro" id="IPR045087">
    <property type="entry name" value="Cu-oxidase_fam"/>
</dbReference>
<comment type="subunit">
    <text evidence="1">Monomer.</text>
</comment>
<feature type="domain" description="Plastocyanin-like" evidence="11">
    <location>
        <begin position="69"/>
        <end position="180"/>
    </location>
</feature>
<dbReference type="EC" id="1.16.3.4" evidence="4"/>
<dbReference type="PANTHER" id="PTHR48267:SF1">
    <property type="entry name" value="BILIRUBIN OXIDASE"/>
    <property type="match status" value="1"/>
</dbReference>
<comment type="catalytic activity">
    <reaction evidence="8">
        <text>4 Cu(+) + O2 + 4 H(+) = 4 Cu(2+) + 2 H2O</text>
        <dbReference type="Rhea" id="RHEA:30083"/>
        <dbReference type="ChEBI" id="CHEBI:15377"/>
        <dbReference type="ChEBI" id="CHEBI:15378"/>
        <dbReference type="ChEBI" id="CHEBI:15379"/>
        <dbReference type="ChEBI" id="CHEBI:29036"/>
        <dbReference type="ChEBI" id="CHEBI:49552"/>
        <dbReference type="EC" id="1.16.3.4"/>
    </reaction>
    <physiologicalReaction direction="left-to-right" evidence="8">
        <dbReference type="Rhea" id="RHEA:30084"/>
    </physiologicalReaction>
</comment>
<evidence type="ECO:0000256" key="9">
    <source>
        <dbReference type="SAM" id="SignalP"/>
    </source>
</evidence>
<evidence type="ECO:0000256" key="8">
    <source>
        <dbReference type="ARBA" id="ARBA00048092"/>
    </source>
</evidence>
<keyword evidence="13" id="KW-1185">Reference proteome</keyword>
<keyword evidence="2" id="KW-0479">Metal-binding</keyword>
<dbReference type="InterPro" id="IPR011707">
    <property type="entry name" value="Cu-oxidase-like_N"/>
</dbReference>
<dbReference type="PROSITE" id="PS00079">
    <property type="entry name" value="MULTICOPPER_OXIDASE1"/>
    <property type="match status" value="1"/>
</dbReference>
<evidence type="ECO:0000256" key="4">
    <source>
        <dbReference type="ARBA" id="ARBA00038978"/>
    </source>
</evidence>
<dbReference type="Proteomes" id="UP000064243">
    <property type="component" value="Unassembled WGS sequence"/>
</dbReference>
<dbReference type="InterPro" id="IPR011706">
    <property type="entry name" value="Cu-oxidase_C"/>
</dbReference>
<dbReference type="EMBL" id="LDUG01000033">
    <property type="protein sequence ID" value="KVW94648.1"/>
    <property type="molecule type" value="Genomic_DNA"/>
</dbReference>
<feature type="chain" id="PRO_5007125665" description="Multicopper oxidase CueO" evidence="9">
    <location>
        <begin position="35"/>
        <end position="465"/>
    </location>
</feature>
<sequence length="465" mass="49777">MADKPFDNNRRTFMRTTALAAGLLSAGIAPFALAAKGGNSGGSQTARNPLRIPPTIAPGGAALTAAPASVNLGGGKLSSVLAYNGFFPGPTFRANNGDVADIAFTNGLAAETTIHWHGMIVPPAADGHPVDAVMPGASYAYQFPVEQRACLNWYHPHPHMKTGEQVALGLAGAFIVNDAEEAALNLPSGLHEVPLILRDANFDSSGNLTYTAKSSGFLGKTPLVNGTLNPQLVVDTAIYRFRVLNGANARVFRLALSNGAPFVVIGNDGGLLDTAPASVVELEFGPGERLDILVDFRDLAVDDRVMLRCLSAGWDLLEFAVARAVTVAGEIPVGALSTITALADPVLTREFSFDGMSRINGRVYDMHRIDFQVPLGQTERWRFKTGGNAPHPVHVHGASFQVVSRTGGRGRVLPWERGWKDTVLLLDGETVDVLIRFDAYRGLYVMHCHKLEHEDMGMMSNFEVV</sequence>
<name>A0A106BM23_THIDE</name>
<evidence type="ECO:0000259" key="10">
    <source>
        <dbReference type="Pfam" id="PF07731"/>
    </source>
</evidence>
<keyword evidence="9" id="KW-0732">Signal</keyword>
<organism evidence="12 13">
    <name type="scientific">Thiobacillus denitrificans</name>
    <dbReference type="NCBI Taxonomy" id="36861"/>
    <lineage>
        <taxon>Bacteria</taxon>
        <taxon>Pseudomonadati</taxon>
        <taxon>Pseudomonadota</taxon>
        <taxon>Betaproteobacteria</taxon>
        <taxon>Nitrosomonadales</taxon>
        <taxon>Thiobacillaceae</taxon>
        <taxon>Thiobacillus</taxon>
    </lineage>
</organism>
<dbReference type="Gene3D" id="2.60.40.420">
    <property type="entry name" value="Cupredoxins - blue copper proteins"/>
    <property type="match status" value="3"/>
</dbReference>
<evidence type="ECO:0000313" key="12">
    <source>
        <dbReference type="EMBL" id="KVW94648.1"/>
    </source>
</evidence>
<dbReference type="InterPro" id="IPR008972">
    <property type="entry name" value="Cupredoxin"/>
</dbReference>
<dbReference type="RefSeq" id="WP_059756538.1">
    <property type="nucleotide sequence ID" value="NZ_LDUG01000033.1"/>
</dbReference>
<evidence type="ECO:0000256" key="7">
    <source>
        <dbReference type="ARBA" id="ARBA00043090"/>
    </source>
</evidence>
<dbReference type="InterPro" id="IPR002355">
    <property type="entry name" value="Cu_oxidase_Cu_BS"/>
</dbReference>
<keyword evidence="3" id="KW-0560">Oxidoreductase</keyword>
<reference evidence="12 13" key="1">
    <citation type="journal article" date="2015" name="Appl. Environ. Microbiol.">
        <title>Aerobic and Anaerobic Thiosulfate Oxidation by a Cold-Adapted, Subglacial Chemoautotroph.</title>
        <authorList>
            <person name="Harrold Z.R."/>
            <person name="Skidmore M.L."/>
            <person name="Hamilton T.L."/>
            <person name="Desch L."/>
            <person name="Amada K."/>
            <person name="van Gelder W."/>
            <person name="Glover K."/>
            <person name="Roden E.E."/>
            <person name="Boyd E.S."/>
        </authorList>
    </citation>
    <scope>NUCLEOTIDE SEQUENCE [LARGE SCALE GENOMIC DNA]</scope>
    <source>
        <strain evidence="12 13">RG</strain>
    </source>
</reference>
<comment type="caution">
    <text evidence="12">The sequence shown here is derived from an EMBL/GenBank/DDBJ whole genome shotgun (WGS) entry which is preliminary data.</text>
</comment>
<dbReference type="PROSITE" id="PS00080">
    <property type="entry name" value="MULTICOPPER_OXIDASE2"/>
    <property type="match status" value="1"/>
</dbReference>
<dbReference type="PROSITE" id="PS51318">
    <property type="entry name" value="TAT"/>
    <property type="match status" value="1"/>
</dbReference>
<feature type="signal peptide" evidence="9">
    <location>
        <begin position="1"/>
        <end position="34"/>
    </location>
</feature>
<dbReference type="GO" id="GO:0005507">
    <property type="term" value="F:copper ion binding"/>
    <property type="evidence" value="ECO:0007669"/>
    <property type="project" value="InterPro"/>
</dbReference>
<protein>
    <recommendedName>
        <fullName evidence="5">Multicopper oxidase CueO</fullName>
        <ecNumber evidence="4">1.16.3.4</ecNumber>
    </recommendedName>
    <alternativeName>
        <fullName evidence="6">Copper efflux oxidase</fullName>
    </alternativeName>
    <alternativeName>
        <fullName evidence="7">Cuprous oxidase</fullName>
    </alternativeName>
</protein>
<dbReference type="InterPro" id="IPR006311">
    <property type="entry name" value="TAT_signal"/>
</dbReference>
<evidence type="ECO:0000256" key="2">
    <source>
        <dbReference type="ARBA" id="ARBA00022723"/>
    </source>
</evidence>
<evidence type="ECO:0000256" key="5">
    <source>
        <dbReference type="ARBA" id="ARBA00041027"/>
    </source>
</evidence>
<dbReference type="SUPFAM" id="SSF49503">
    <property type="entry name" value="Cupredoxins"/>
    <property type="match status" value="3"/>
</dbReference>
<accession>A0A106BM23</accession>
<evidence type="ECO:0000256" key="1">
    <source>
        <dbReference type="ARBA" id="ARBA00011245"/>
    </source>
</evidence>
<evidence type="ECO:0000313" key="13">
    <source>
        <dbReference type="Proteomes" id="UP000064243"/>
    </source>
</evidence>
<dbReference type="InterPro" id="IPR033138">
    <property type="entry name" value="Cu_oxidase_CS"/>
</dbReference>
<dbReference type="Pfam" id="PF07732">
    <property type="entry name" value="Cu-oxidase_3"/>
    <property type="match status" value="1"/>
</dbReference>
<evidence type="ECO:0000256" key="3">
    <source>
        <dbReference type="ARBA" id="ARBA00023002"/>
    </source>
</evidence>
<evidence type="ECO:0000256" key="6">
    <source>
        <dbReference type="ARBA" id="ARBA00042896"/>
    </source>
</evidence>
<proteinExistence type="predicted"/>
<dbReference type="PANTHER" id="PTHR48267">
    <property type="entry name" value="CUPREDOXIN SUPERFAMILY PROTEIN"/>
    <property type="match status" value="1"/>
</dbReference>
<feature type="domain" description="Plastocyanin-like" evidence="10">
    <location>
        <begin position="356"/>
        <end position="464"/>
    </location>
</feature>
<dbReference type="PATRIC" id="fig|36861.3.peg.2060"/>
<dbReference type="GO" id="GO:0016491">
    <property type="term" value="F:oxidoreductase activity"/>
    <property type="evidence" value="ECO:0007669"/>
    <property type="project" value="UniProtKB-KW"/>
</dbReference>
<evidence type="ECO:0000259" key="11">
    <source>
        <dbReference type="Pfam" id="PF07732"/>
    </source>
</evidence>
<dbReference type="AlphaFoldDB" id="A0A106BM23"/>